<dbReference type="InterPro" id="IPR050273">
    <property type="entry name" value="GppA/Ppx_hydrolase"/>
</dbReference>
<dbReference type="RefSeq" id="WP_002450403.1">
    <property type="nucleotide sequence ID" value="NZ_CP054017.1"/>
</dbReference>
<sequence>MEERIGLIDIGSNTIRLVIFGFDKDTGLNEILNIKTPARLSQYLTKDNDMNDEGIQVLTDALSSFNKVATTFKVDELHPIATAAIRQSNNQQDIIKKVKKDTGVEIKIVPEEDEAFYGYYAISHTTDIEDGVSVDIGGGSTEVTLFKDKKLKAAHSFPFGVVSLKRQFFGDKDHNDKSAIKSMEKFLSEQFGQLDWLNDQDVALVGVGGSARNVARIHQSEHSYPIGGVHNYTMSDRDIEEVYDLIRKSSRDDLTNLDGLSRDRVDIILPAVSVFKTLYKKVDATQFTFSRKGIREGYVMNLIRQRYPEEFSKDNVRQDALRHLANEYHIEASSANRRLKLAESLLSQLLKRSDLKLSDKDKELFVEGAYLYYLGSFIDSDSSSPHTYYLIANSMINGFSHKDRVKLALLASFKNKSLLKFYCKETHWFGSKETETIQALGGIIKFVNALNISHTSFVEEVELKAKKDDKYELHVFYKGEPIAEEYQANRQKKHIEKILKGKVTIVFTKS</sequence>
<dbReference type="NCBIfam" id="TIGR03706">
    <property type="entry name" value="exo_poly_only"/>
    <property type="match status" value="1"/>
</dbReference>
<dbReference type="Proteomes" id="UP000240717">
    <property type="component" value="Unassembled WGS sequence"/>
</dbReference>
<dbReference type="SUPFAM" id="SSF53067">
    <property type="entry name" value="Actin-like ATPase domain"/>
    <property type="match status" value="2"/>
</dbReference>
<dbReference type="GO" id="GO:0004309">
    <property type="term" value="F:exopolyphosphatase activity"/>
    <property type="evidence" value="ECO:0007669"/>
    <property type="project" value="UniProtKB-EC"/>
</dbReference>
<proteinExistence type="inferred from homology"/>
<dbReference type="GO" id="GO:0006793">
    <property type="term" value="P:phosphorus metabolic process"/>
    <property type="evidence" value="ECO:0007669"/>
    <property type="project" value="InterPro"/>
</dbReference>
<protein>
    <recommendedName>
        <fullName evidence="2">exopolyphosphatase</fullName>
        <ecNumber evidence="2">3.6.1.11</ecNumber>
    </recommendedName>
</protein>
<evidence type="ECO:0000256" key="1">
    <source>
        <dbReference type="ARBA" id="ARBA00007125"/>
    </source>
</evidence>
<dbReference type="InterPro" id="IPR022371">
    <property type="entry name" value="Exopolyphosphatase"/>
</dbReference>
<dbReference type="Gene3D" id="3.30.420.150">
    <property type="entry name" value="Exopolyphosphatase. Domain 2"/>
    <property type="match status" value="1"/>
</dbReference>
<dbReference type="EMBL" id="PZEV01000038">
    <property type="protein sequence ID" value="PTI50104.1"/>
    <property type="molecule type" value="Genomic_DNA"/>
</dbReference>
<evidence type="ECO:0000256" key="4">
    <source>
        <dbReference type="ARBA" id="ARBA00047607"/>
    </source>
</evidence>
<accession>A0A2T4PYK5</accession>
<comment type="similarity">
    <text evidence="1">Belongs to the GppA/Ppx family.</text>
</comment>
<dbReference type="GO" id="GO:0006357">
    <property type="term" value="P:regulation of transcription by RNA polymerase II"/>
    <property type="evidence" value="ECO:0007669"/>
    <property type="project" value="TreeGrafter"/>
</dbReference>
<evidence type="ECO:0000259" key="5">
    <source>
        <dbReference type="Pfam" id="PF02541"/>
    </source>
</evidence>
<dbReference type="AlphaFoldDB" id="A0A2T4PYK5"/>
<reference evidence="7 8" key="1">
    <citation type="journal article" date="2016" name="Front. Microbiol.">
        <title>Comprehensive Phylogenetic Analysis of Bovine Non-aureus Staphylococci Species Based on Whole-Genome Sequencing.</title>
        <authorList>
            <person name="Naushad S."/>
            <person name="Barkema H.W."/>
            <person name="Luby C."/>
            <person name="Condas L.A."/>
            <person name="Nobrega D.B."/>
            <person name="Carson D.A."/>
            <person name="De Buck J."/>
        </authorList>
    </citation>
    <scope>NUCLEOTIDE SEQUENCE [LARGE SCALE GENOMIC DNA]</scope>
    <source>
        <strain evidence="7 8">SNUC 2993</strain>
    </source>
</reference>
<dbReference type="Pfam" id="PF21447">
    <property type="entry name" value="Ppx-GppA_III"/>
    <property type="match status" value="1"/>
</dbReference>
<dbReference type="Pfam" id="PF02541">
    <property type="entry name" value="Ppx-GppA"/>
    <property type="match status" value="1"/>
</dbReference>
<dbReference type="EC" id="3.6.1.11" evidence="2"/>
<dbReference type="CDD" id="cd24052">
    <property type="entry name" value="ASKHA_NBD_HpPPX-GppA-like"/>
    <property type="match status" value="1"/>
</dbReference>
<dbReference type="InterPro" id="IPR003695">
    <property type="entry name" value="Ppx_GppA_N"/>
</dbReference>
<dbReference type="STRING" id="1194526.A284_02120"/>
<gene>
    <name evidence="7" type="primary">ppx</name>
    <name evidence="7" type="ORF">BU085_10135</name>
</gene>
<dbReference type="InterPro" id="IPR048950">
    <property type="entry name" value="Ppx_GppA_C"/>
</dbReference>
<organism evidence="7 8">
    <name type="scientific">Staphylococcus warneri</name>
    <dbReference type="NCBI Taxonomy" id="1292"/>
    <lineage>
        <taxon>Bacteria</taxon>
        <taxon>Bacillati</taxon>
        <taxon>Bacillota</taxon>
        <taxon>Bacilli</taxon>
        <taxon>Bacillales</taxon>
        <taxon>Staphylococcaceae</taxon>
        <taxon>Staphylococcus</taxon>
    </lineage>
</organism>
<keyword evidence="3" id="KW-0378">Hydrolase</keyword>
<dbReference type="InterPro" id="IPR043129">
    <property type="entry name" value="ATPase_NBD"/>
</dbReference>
<dbReference type="Gene3D" id="3.30.420.40">
    <property type="match status" value="1"/>
</dbReference>
<feature type="domain" description="Ppx/GppA phosphatase N-terminal" evidence="5">
    <location>
        <begin position="27"/>
        <end position="302"/>
    </location>
</feature>
<name>A0A2T4PYK5_STAWA</name>
<comment type="caution">
    <text evidence="7">The sequence shown here is derived from an EMBL/GenBank/DDBJ whole genome shotgun (WGS) entry which is preliminary data.</text>
</comment>
<evidence type="ECO:0000256" key="2">
    <source>
        <dbReference type="ARBA" id="ARBA00012451"/>
    </source>
</evidence>
<dbReference type="Gene3D" id="1.10.3210.10">
    <property type="entry name" value="Hypothetical protein af1432"/>
    <property type="match status" value="1"/>
</dbReference>
<evidence type="ECO:0000313" key="7">
    <source>
        <dbReference type="EMBL" id="PTI50104.1"/>
    </source>
</evidence>
<comment type="catalytic activity">
    <reaction evidence="4">
        <text>[phosphate](n) + H2O = [phosphate](n-1) + phosphate + H(+)</text>
        <dbReference type="Rhea" id="RHEA:21528"/>
        <dbReference type="Rhea" id="RHEA-COMP:9859"/>
        <dbReference type="Rhea" id="RHEA-COMP:14279"/>
        <dbReference type="ChEBI" id="CHEBI:15377"/>
        <dbReference type="ChEBI" id="CHEBI:15378"/>
        <dbReference type="ChEBI" id="CHEBI:16838"/>
        <dbReference type="ChEBI" id="CHEBI:43474"/>
        <dbReference type="EC" id="3.6.1.11"/>
    </reaction>
</comment>
<dbReference type="SUPFAM" id="SSF109604">
    <property type="entry name" value="HD-domain/PDEase-like"/>
    <property type="match status" value="1"/>
</dbReference>
<evidence type="ECO:0000259" key="6">
    <source>
        <dbReference type="Pfam" id="PF21447"/>
    </source>
</evidence>
<evidence type="ECO:0000256" key="3">
    <source>
        <dbReference type="ARBA" id="ARBA00022801"/>
    </source>
</evidence>
<feature type="domain" description="Ppx/GppA phosphatase C-terminal" evidence="6">
    <location>
        <begin position="316"/>
        <end position="474"/>
    </location>
</feature>
<evidence type="ECO:0000313" key="8">
    <source>
        <dbReference type="Proteomes" id="UP000240717"/>
    </source>
</evidence>
<dbReference type="PANTHER" id="PTHR30005">
    <property type="entry name" value="EXOPOLYPHOSPHATASE"/>
    <property type="match status" value="1"/>
</dbReference>
<dbReference type="PANTHER" id="PTHR30005:SF0">
    <property type="entry name" value="RETROGRADE REGULATION PROTEIN 2"/>
    <property type="match status" value="1"/>
</dbReference>